<keyword evidence="3 6" id="KW-0479">Metal-binding</keyword>
<feature type="domain" description="Cytochrome c" evidence="9">
    <location>
        <begin position="203"/>
        <end position="291"/>
    </location>
</feature>
<feature type="region of interest" description="Disordered" evidence="7">
    <location>
        <begin position="406"/>
        <end position="427"/>
    </location>
</feature>
<feature type="domain" description="Cytochrome c" evidence="9">
    <location>
        <begin position="95"/>
        <end position="181"/>
    </location>
</feature>
<dbReference type="SUPFAM" id="SSF46626">
    <property type="entry name" value="Cytochrome c"/>
    <property type="match status" value="3"/>
</dbReference>
<keyword evidence="1" id="KW-0813">Transport</keyword>
<dbReference type="EMBL" id="JAHYCA010000002">
    <property type="protein sequence ID" value="MBW6390622.1"/>
    <property type="molecule type" value="Genomic_DNA"/>
</dbReference>
<feature type="region of interest" description="Disordered" evidence="7">
    <location>
        <begin position="329"/>
        <end position="352"/>
    </location>
</feature>
<keyword evidence="8" id="KW-0472">Membrane</keyword>
<feature type="region of interest" description="Disordered" evidence="7">
    <location>
        <begin position="288"/>
        <end position="312"/>
    </location>
</feature>
<evidence type="ECO:0000313" key="11">
    <source>
        <dbReference type="Proteomes" id="UP000769617"/>
    </source>
</evidence>
<reference evidence="10 11" key="1">
    <citation type="submission" date="2021-07" db="EMBL/GenBank/DDBJ databases">
        <authorList>
            <person name="So Y."/>
        </authorList>
    </citation>
    <scope>NUCLEOTIDE SEQUENCE [LARGE SCALE GENOMIC DNA]</scope>
    <source>
        <strain evidence="10 11">Y3S6</strain>
    </source>
</reference>
<sequence length="427" mass="45818">MMDTKPRAQLRRLVGLPGKAKRYLLDHGKALLLGLAVLGGTLVGGAVLIVWSGLVPISASSGHWPVTRWFLHFAMRNAVETRASGIKAPMLSDPALVLKGAGHYATGCMPCHGAPGRPRSLIVQQMTPEPPLLAQRVHEWRPEQLFWIIKHGVKFTAMPAWASLQREDEVWAMVAFLQELPTLSSERYVQLAYGERDEADAVGEAASGSLRALSEPMGPLLANCSRCHGADGRGRGLGAFPKLAGQSEAYLRTSLLAYAEGERNSGIMQPIAAGLSEAEMRSLAAHYAGREDAASQPARQRANAGEPGAAIAGPASIARGRDIARQGVPEQGVPSCVDCHGPRSEPSNPHYPRLAGQYADYLALQLSLFKSDKRGGSPYVRIMHSAAKGLDETQIRDVASYYSSLAQDLGDQPETLPAQGARRADSR</sequence>
<evidence type="ECO:0000256" key="8">
    <source>
        <dbReference type="SAM" id="Phobius"/>
    </source>
</evidence>
<comment type="caution">
    <text evidence="10">The sequence shown here is derived from an EMBL/GenBank/DDBJ whole genome shotgun (WGS) entry which is preliminary data.</text>
</comment>
<feature type="compositionally biased region" description="Low complexity" evidence="7">
    <location>
        <begin position="301"/>
        <end position="312"/>
    </location>
</feature>
<organism evidence="10 11">
    <name type="scientific">Billgrantia antri</name>
    <dbReference type="NCBI Taxonomy" id="2846777"/>
    <lineage>
        <taxon>Bacteria</taxon>
        <taxon>Pseudomonadati</taxon>
        <taxon>Pseudomonadota</taxon>
        <taxon>Gammaproteobacteria</taxon>
        <taxon>Oceanospirillales</taxon>
        <taxon>Halomonadaceae</taxon>
        <taxon>Billgrantia</taxon>
    </lineage>
</organism>
<evidence type="ECO:0000256" key="6">
    <source>
        <dbReference type="PROSITE-ProRule" id="PRU00433"/>
    </source>
</evidence>
<dbReference type="InterPro" id="IPR050597">
    <property type="entry name" value="Cytochrome_c_Oxidase_Subunit"/>
</dbReference>
<dbReference type="PANTHER" id="PTHR33751">
    <property type="entry name" value="CBB3-TYPE CYTOCHROME C OXIDASE SUBUNIT FIXP"/>
    <property type="match status" value="1"/>
</dbReference>
<proteinExistence type="predicted"/>
<name>A0ABS6ZKM5_9GAMM</name>
<protein>
    <submittedName>
        <fullName evidence="10">C-type cytochrome</fullName>
    </submittedName>
</protein>
<dbReference type="InterPro" id="IPR036909">
    <property type="entry name" value="Cyt_c-like_dom_sf"/>
</dbReference>
<evidence type="ECO:0000256" key="4">
    <source>
        <dbReference type="ARBA" id="ARBA00022982"/>
    </source>
</evidence>
<dbReference type="Gene3D" id="1.10.760.10">
    <property type="entry name" value="Cytochrome c-like domain"/>
    <property type="match status" value="3"/>
</dbReference>
<evidence type="ECO:0000256" key="7">
    <source>
        <dbReference type="SAM" id="MobiDB-lite"/>
    </source>
</evidence>
<dbReference type="InterPro" id="IPR009056">
    <property type="entry name" value="Cyt_c-like_dom"/>
</dbReference>
<evidence type="ECO:0000256" key="2">
    <source>
        <dbReference type="ARBA" id="ARBA00022617"/>
    </source>
</evidence>
<dbReference type="Proteomes" id="UP000769617">
    <property type="component" value="Unassembled WGS sequence"/>
</dbReference>
<keyword evidence="8" id="KW-1133">Transmembrane helix</keyword>
<evidence type="ECO:0000256" key="3">
    <source>
        <dbReference type="ARBA" id="ARBA00022723"/>
    </source>
</evidence>
<keyword evidence="4" id="KW-0249">Electron transport</keyword>
<feature type="domain" description="Cytochrome c" evidence="9">
    <location>
        <begin position="315"/>
        <end position="406"/>
    </location>
</feature>
<evidence type="ECO:0000256" key="5">
    <source>
        <dbReference type="ARBA" id="ARBA00023004"/>
    </source>
</evidence>
<evidence type="ECO:0000256" key="1">
    <source>
        <dbReference type="ARBA" id="ARBA00022448"/>
    </source>
</evidence>
<accession>A0ABS6ZKM5</accession>
<dbReference type="Pfam" id="PF00034">
    <property type="entry name" value="Cytochrom_C"/>
    <property type="match status" value="2"/>
</dbReference>
<keyword evidence="5 6" id="KW-0408">Iron</keyword>
<gene>
    <name evidence="10" type="ORF">KPL81_05540</name>
</gene>
<evidence type="ECO:0000313" key="10">
    <source>
        <dbReference type="EMBL" id="MBW6390622.1"/>
    </source>
</evidence>
<evidence type="ECO:0000259" key="9">
    <source>
        <dbReference type="PROSITE" id="PS51007"/>
    </source>
</evidence>
<keyword evidence="2 6" id="KW-0349">Heme</keyword>
<dbReference type="Pfam" id="PF13442">
    <property type="entry name" value="Cytochrome_CBB3"/>
    <property type="match status" value="1"/>
</dbReference>
<feature type="transmembrane region" description="Helical" evidence="8">
    <location>
        <begin position="30"/>
        <end position="51"/>
    </location>
</feature>
<dbReference type="PROSITE" id="PS51007">
    <property type="entry name" value="CYTC"/>
    <property type="match status" value="3"/>
</dbReference>
<dbReference type="PANTHER" id="PTHR33751:SF9">
    <property type="entry name" value="CYTOCHROME C4"/>
    <property type="match status" value="1"/>
</dbReference>
<keyword evidence="8" id="KW-0812">Transmembrane</keyword>
<keyword evidence="11" id="KW-1185">Reference proteome</keyword>